<keyword evidence="10 13" id="KW-0808">Transferase</keyword>
<dbReference type="GO" id="GO:0000287">
    <property type="term" value="F:magnesium ion binding"/>
    <property type="evidence" value="ECO:0007669"/>
    <property type="project" value="UniProtKB-UniRule"/>
</dbReference>
<organism evidence="13 14">
    <name type="scientific">Bifidobacterium actinocoloniiforme DSM 22766</name>
    <dbReference type="NCBI Taxonomy" id="1437605"/>
    <lineage>
        <taxon>Bacteria</taxon>
        <taxon>Bacillati</taxon>
        <taxon>Actinomycetota</taxon>
        <taxon>Actinomycetes</taxon>
        <taxon>Bifidobacteriales</taxon>
        <taxon>Bifidobacteriaceae</taxon>
        <taxon>Bifidobacterium</taxon>
    </lineage>
</organism>
<dbReference type="GO" id="GO:0005737">
    <property type="term" value="C:cytoplasm"/>
    <property type="evidence" value="ECO:0007669"/>
    <property type="project" value="UniProtKB-SubCell"/>
</dbReference>
<comment type="cofactor">
    <cofactor evidence="10">
        <name>Mg(2+)</name>
        <dbReference type="ChEBI" id="CHEBI:18420"/>
    </cofactor>
    <text evidence="10">Binds 1 Mg(2+) ion per subunit.</text>
</comment>
<dbReference type="HAMAP" id="MF_00109">
    <property type="entry name" value="Shikimate_kinase"/>
    <property type="match status" value="1"/>
</dbReference>
<feature type="binding site" evidence="10">
    <location>
        <begin position="17"/>
        <end position="22"/>
    </location>
    <ligand>
        <name>ATP</name>
        <dbReference type="ChEBI" id="CHEBI:30616"/>
    </ligand>
</feature>
<dbReference type="RefSeq" id="WP_269078543.1">
    <property type="nucleotide sequence ID" value="NZ_CP011786.1"/>
</dbReference>
<evidence type="ECO:0000256" key="9">
    <source>
        <dbReference type="ARBA" id="ARBA00023268"/>
    </source>
</evidence>
<keyword evidence="10" id="KW-0547">Nucleotide-binding</keyword>
<feature type="binding site" evidence="10">
    <location>
        <position position="146"/>
    </location>
    <ligand>
        <name>substrate</name>
    </ligand>
</feature>
<keyword evidence="10" id="KW-0460">Magnesium</keyword>
<dbReference type="InterPro" id="IPR030960">
    <property type="entry name" value="DHQS/DOIS_N"/>
</dbReference>
<dbReference type="PRINTS" id="PR01100">
    <property type="entry name" value="SHIKIMTKNASE"/>
</dbReference>
<dbReference type="CDD" id="cd00464">
    <property type="entry name" value="SK"/>
    <property type="match status" value="1"/>
</dbReference>
<dbReference type="InterPro" id="IPR016037">
    <property type="entry name" value="DHQ_synth_AroB"/>
</dbReference>
<dbReference type="Pfam" id="PF01202">
    <property type="entry name" value="SKI"/>
    <property type="match status" value="1"/>
</dbReference>
<accession>A0A086Z081</accession>
<feature type="binding site" evidence="10">
    <location>
        <position position="86"/>
    </location>
    <ligand>
        <name>substrate</name>
    </ligand>
</feature>
<feature type="binding site" evidence="10">
    <location>
        <position position="63"/>
    </location>
    <ligand>
        <name>substrate</name>
    </ligand>
</feature>
<evidence type="ECO:0000256" key="8">
    <source>
        <dbReference type="ARBA" id="ARBA00023239"/>
    </source>
</evidence>
<comment type="catalytic activity">
    <reaction evidence="10">
        <text>shikimate + ATP = 3-phosphoshikimate + ADP + H(+)</text>
        <dbReference type="Rhea" id="RHEA:13121"/>
        <dbReference type="ChEBI" id="CHEBI:15378"/>
        <dbReference type="ChEBI" id="CHEBI:30616"/>
        <dbReference type="ChEBI" id="CHEBI:36208"/>
        <dbReference type="ChEBI" id="CHEBI:145989"/>
        <dbReference type="ChEBI" id="CHEBI:456216"/>
        <dbReference type="EC" id="2.7.1.71"/>
    </reaction>
</comment>
<keyword evidence="4 10" id="KW-0963">Cytoplasm</keyword>
<dbReference type="eggNOG" id="COG0703">
    <property type="taxonomic scope" value="Bacteria"/>
</dbReference>
<gene>
    <name evidence="10" type="primary">aroK</name>
    <name evidence="13" type="ORF">BACT_0632</name>
</gene>
<proteinExistence type="inferred from homology"/>
<dbReference type="Gene3D" id="3.40.50.1970">
    <property type="match status" value="1"/>
</dbReference>
<evidence type="ECO:0000256" key="7">
    <source>
        <dbReference type="ARBA" id="ARBA00023141"/>
    </source>
</evidence>
<dbReference type="CDD" id="cd08195">
    <property type="entry name" value="DHQS"/>
    <property type="match status" value="1"/>
</dbReference>
<comment type="catalytic activity">
    <reaction evidence="1">
        <text>7-phospho-2-dehydro-3-deoxy-D-arabino-heptonate = 3-dehydroquinate + phosphate</text>
        <dbReference type="Rhea" id="RHEA:21968"/>
        <dbReference type="ChEBI" id="CHEBI:32364"/>
        <dbReference type="ChEBI" id="CHEBI:43474"/>
        <dbReference type="ChEBI" id="CHEBI:58394"/>
        <dbReference type="EC" id="4.2.3.4"/>
    </reaction>
</comment>
<dbReference type="InterPro" id="IPR027417">
    <property type="entry name" value="P-loop_NTPase"/>
</dbReference>
<feature type="binding site" evidence="10">
    <location>
        <position position="21"/>
    </location>
    <ligand>
        <name>Mg(2+)</name>
        <dbReference type="ChEBI" id="CHEBI:18420"/>
    </ligand>
</feature>
<comment type="subcellular location">
    <subcellularLocation>
        <location evidence="10">Cytoplasm</location>
    </subcellularLocation>
</comment>
<dbReference type="GO" id="GO:0009423">
    <property type="term" value="P:chorismate biosynthetic process"/>
    <property type="evidence" value="ECO:0007669"/>
    <property type="project" value="UniProtKB-UniRule"/>
</dbReference>
<dbReference type="Gene3D" id="1.20.1090.10">
    <property type="entry name" value="Dehydroquinate synthase-like - alpha domain"/>
    <property type="match status" value="1"/>
</dbReference>
<keyword evidence="10" id="KW-0479">Metal-binding</keyword>
<dbReference type="NCBIfam" id="NF010627">
    <property type="entry name" value="PRK14021.1"/>
    <property type="match status" value="1"/>
</dbReference>
<dbReference type="STRING" id="1437605.AB656_01770"/>
<dbReference type="GO" id="GO:0003856">
    <property type="term" value="F:3-dehydroquinate synthase activity"/>
    <property type="evidence" value="ECO:0007669"/>
    <property type="project" value="UniProtKB-UniRule"/>
</dbReference>
<comment type="pathway">
    <text evidence="3">Metabolic intermediate biosynthesis; chorismate biosynthesis; chorismate from D-erythrose 4-phosphate and phosphoenolpyruvate: step 2/7.</text>
</comment>
<dbReference type="UniPathway" id="UPA00053">
    <property type="reaction ID" value="UER00088"/>
</dbReference>
<evidence type="ECO:0000256" key="4">
    <source>
        <dbReference type="ARBA" id="ARBA00022490"/>
    </source>
</evidence>
<dbReference type="Proteomes" id="UP000029015">
    <property type="component" value="Unassembled WGS sequence"/>
</dbReference>
<keyword evidence="10" id="KW-0067">ATP-binding</keyword>
<feature type="domain" description="3-dehydroquinate synthase C-terminal" evidence="12">
    <location>
        <begin position="355"/>
        <end position="505"/>
    </location>
</feature>
<dbReference type="InterPro" id="IPR050071">
    <property type="entry name" value="Dehydroquinate_synthase"/>
</dbReference>
<evidence type="ECO:0000256" key="6">
    <source>
        <dbReference type="ARBA" id="ARBA00023027"/>
    </source>
</evidence>
<dbReference type="AlphaFoldDB" id="A0A086Z081"/>
<dbReference type="InterPro" id="IPR056179">
    <property type="entry name" value="DHQS_C"/>
</dbReference>
<dbReference type="GO" id="GO:0004765">
    <property type="term" value="F:shikimate kinase activity"/>
    <property type="evidence" value="ECO:0007669"/>
    <property type="project" value="UniProtKB-UniRule"/>
</dbReference>
<keyword evidence="6" id="KW-0520">NAD</keyword>
<dbReference type="Gene3D" id="3.40.50.300">
    <property type="entry name" value="P-loop containing nucleotide triphosphate hydrolases"/>
    <property type="match status" value="1"/>
</dbReference>
<keyword evidence="8 13" id="KW-0456">Lyase</keyword>
<protein>
    <recommendedName>
        <fullName evidence="10">Shikimate kinase</fullName>
        <shortName evidence="10">SK</shortName>
        <ecNumber evidence="10">2.7.1.71</ecNumber>
    </recommendedName>
</protein>
<evidence type="ECO:0000313" key="13">
    <source>
        <dbReference type="EMBL" id="KFI39931.1"/>
    </source>
</evidence>
<reference evidence="13 14" key="1">
    <citation type="submission" date="2014-03" db="EMBL/GenBank/DDBJ databases">
        <title>Genomics of Bifidobacteria.</title>
        <authorList>
            <person name="Ventura M."/>
            <person name="Milani C."/>
            <person name="Lugli G.A."/>
        </authorList>
    </citation>
    <scope>NUCLEOTIDE SEQUENCE [LARGE SCALE GENOMIC DNA]</scope>
    <source>
        <strain evidence="13 14">DSM 22766</strain>
    </source>
</reference>
<dbReference type="NCBIfam" id="TIGR01357">
    <property type="entry name" value="aroB"/>
    <property type="match status" value="1"/>
</dbReference>
<comment type="pathway">
    <text evidence="10">Metabolic intermediate biosynthesis; chorismate biosynthesis; chorismate from D-erythrose 4-phosphate and phosphoenolpyruvate: step 5/7.</text>
</comment>
<dbReference type="InterPro" id="IPR000623">
    <property type="entry name" value="Shikimate_kinase/TSH1"/>
</dbReference>
<keyword evidence="7 10" id="KW-0057">Aromatic amino acid biosynthesis</keyword>
<keyword evidence="5 10" id="KW-0028">Amino-acid biosynthesis</keyword>
<dbReference type="PANTHER" id="PTHR43622">
    <property type="entry name" value="3-DEHYDROQUINATE SYNTHASE"/>
    <property type="match status" value="1"/>
</dbReference>
<dbReference type="GO" id="GO:0008652">
    <property type="term" value="P:amino acid biosynthetic process"/>
    <property type="evidence" value="ECO:0007669"/>
    <property type="project" value="UniProtKB-KW"/>
</dbReference>
<dbReference type="eggNOG" id="COG0337">
    <property type="taxonomic scope" value="Bacteria"/>
</dbReference>
<evidence type="ECO:0000259" key="11">
    <source>
        <dbReference type="Pfam" id="PF01761"/>
    </source>
</evidence>
<comment type="cofactor">
    <cofactor evidence="2">
        <name>NAD(+)</name>
        <dbReference type="ChEBI" id="CHEBI:57540"/>
    </cofactor>
</comment>
<comment type="function">
    <text evidence="10">Catalyzes the specific phosphorylation of the 3-hydroxyl group of shikimic acid using ATP as a cosubstrate.</text>
</comment>
<evidence type="ECO:0000256" key="3">
    <source>
        <dbReference type="ARBA" id="ARBA00004661"/>
    </source>
</evidence>
<dbReference type="PANTHER" id="PTHR43622:SF7">
    <property type="entry name" value="3-DEHYDROQUINATE SYNTHASE, CHLOROPLASTIC"/>
    <property type="match status" value="1"/>
</dbReference>
<evidence type="ECO:0000256" key="1">
    <source>
        <dbReference type="ARBA" id="ARBA00001393"/>
    </source>
</evidence>
<keyword evidence="10" id="KW-0418">Kinase</keyword>
<dbReference type="Pfam" id="PF01761">
    <property type="entry name" value="DHQ_synthase"/>
    <property type="match status" value="1"/>
</dbReference>
<dbReference type="GO" id="GO:0005524">
    <property type="term" value="F:ATP binding"/>
    <property type="evidence" value="ECO:0007669"/>
    <property type="project" value="UniProtKB-UniRule"/>
</dbReference>
<evidence type="ECO:0000256" key="5">
    <source>
        <dbReference type="ARBA" id="ARBA00022605"/>
    </source>
</evidence>
<comment type="similarity">
    <text evidence="10">Belongs to the shikimate kinase family.</text>
</comment>
<feature type="binding site" evidence="10">
    <location>
        <position position="39"/>
    </location>
    <ligand>
        <name>substrate</name>
    </ligand>
</feature>
<feature type="domain" description="3-dehydroquinate synthase N-terminal" evidence="11">
    <location>
        <begin position="241"/>
        <end position="352"/>
    </location>
</feature>
<evidence type="ECO:0000256" key="2">
    <source>
        <dbReference type="ARBA" id="ARBA00001911"/>
    </source>
</evidence>
<dbReference type="EMBL" id="JGYK01000001">
    <property type="protein sequence ID" value="KFI39931.1"/>
    <property type="molecule type" value="Genomic_DNA"/>
</dbReference>
<comment type="caution">
    <text evidence="13">The sequence shown here is derived from an EMBL/GenBank/DDBJ whole genome shotgun (WGS) entry which is preliminary data.</text>
</comment>
<comment type="subunit">
    <text evidence="10">Monomer.</text>
</comment>
<evidence type="ECO:0000256" key="10">
    <source>
        <dbReference type="HAMAP-Rule" id="MF_00109"/>
    </source>
</evidence>
<dbReference type="SUPFAM" id="SSF56796">
    <property type="entry name" value="Dehydroquinate synthase-like"/>
    <property type="match status" value="1"/>
</dbReference>
<keyword evidence="9" id="KW-0511">Multifunctional enzyme</keyword>
<dbReference type="SUPFAM" id="SSF52540">
    <property type="entry name" value="P-loop containing nucleoside triphosphate hydrolases"/>
    <property type="match status" value="1"/>
</dbReference>
<keyword evidence="14" id="KW-1185">Reference proteome</keyword>
<sequence length="541" mass="59131">MSVEGAGPKAVIIGMPGSGKTQVGRLAATITDLPFKDSDHEVERRAGRSIANIIEQDGEPRFRRVERQVVCRLLKSFDGGLLALSGGSPMTTDIYEELMDYRGRGGCIIYLDADPQEASARVARNSRRSLLARDPHERWKQLHHERAPIYESLATTTLPSHGSTPEAMAQSLAEALYERVVHISGAHPYDVRIGPGVSSRLRFLLGSQAVRVALIHTRSVQRHADHARALLRQAGYRVSEITIPDAEAGKTLQVADKTWDRLAQDGFTRSDAVVGVGGGAVADLAGFVAASWMQGIAYVNCPTSLLAMVDASAGGKSAINTAHGKNLIGAFRAPEGVLADLKTLKTLPREAFVEGLGETAKCGFIMDRSILSLLDDHADQLRAFTGEEPASWIEAVPAELIERSATVKARYVSVDMDETGPREFLSYGHTLGHAIEQVEHYTWRHGQAVAVGMVFAAELSRILGRCDQELVDLHRELLGRLGLKTAWSGGPWEKVLDAMRRDKKARGDRLRFVILEGVGRPVHLDDPPEQALREAFERIQE</sequence>
<evidence type="ECO:0000259" key="12">
    <source>
        <dbReference type="Pfam" id="PF24621"/>
    </source>
</evidence>
<dbReference type="GO" id="GO:0009073">
    <property type="term" value="P:aromatic amino acid family biosynthetic process"/>
    <property type="evidence" value="ECO:0007669"/>
    <property type="project" value="UniProtKB-KW"/>
</dbReference>
<dbReference type="EC" id="2.7.1.71" evidence="10"/>
<dbReference type="InterPro" id="IPR031322">
    <property type="entry name" value="Shikimate/glucono_kinase"/>
</dbReference>
<dbReference type="Pfam" id="PF24621">
    <property type="entry name" value="DHQS_C"/>
    <property type="match status" value="1"/>
</dbReference>
<evidence type="ECO:0000313" key="14">
    <source>
        <dbReference type="Proteomes" id="UP000029015"/>
    </source>
</evidence>
<comment type="caution">
    <text evidence="10">Lacks conserved residue(s) required for the propagation of feature annotation.</text>
</comment>
<feature type="binding site" evidence="10">
    <location>
        <position position="128"/>
    </location>
    <ligand>
        <name>ATP</name>
        <dbReference type="ChEBI" id="CHEBI:30616"/>
    </ligand>
</feature>
<name>A0A086Z081_9BIFI</name>